<dbReference type="Proteomes" id="UP000263928">
    <property type="component" value="Unassembled WGS sequence"/>
</dbReference>
<keyword evidence="3" id="KW-1003">Cell membrane</keyword>
<evidence type="ECO:0000256" key="2">
    <source>
        <dbReference type="ARBA" id="ARBA00006683"/>
    </source>
</evidence>
<evidence type="ECO:0000256" key="6">
    <source>
        <dbReference type="ARBA" id="ARBA00023136"/>
    </source>
</evidence>
<comment type="similarity">
    <text evidence="2">Belongs to the CpsC/CapA family.</text>
</comment>
<feature type="region of interest" description="Disordered" evidence="7">
    <location>
        <begin position="204"/>
        <end position="223"/>
    </location>
</feature>
<keyword evidence="12" id="KW-1185">Reference proteome</keyword>
<sequence length="231" mass="23895">MKTPRILHAVRAHWVIVLVVAVIGLLGGTGWAVLSTPSYSSTASLLVGVADPAEGADQTYLSSTPTMISNSMSTYSSLATSGAVLNEVSTRLGLHQPAAELAERISATVPLNATIIEVTATGEDPDRVVELANTTVEVLGEEIVNTGVKQSSGDPALKTVRIQDGADKVTENSTDPLTGGAIGLLAGLVLGTVIALVIESARGRGPDVPQARRGHPGSAHQTHHQEVVEFL</sequence>
<dbReference type="PANTHER" id="PTHR32309">
    <property type="entry name" value="TYROSINE-PROTEIN KINASE"/>
    <property type="match status" value="1"/>
</dbReference>
<comment type="subcellular location">
    <subcellularLocation>
        <location evidence="1">Cell membrane</location>
        <topology evidence="1">Multi-pass membrane protein</topology>
    </subcellularLocation>
</comment>
<dbReference type="InterPro" id="IPR003856">
    <property type="entry name" value="LPS_length_determ_N"/>
</dbReference>
<reference evidence="10 13" key="3">
    <citation type="submission" date="2018-10" db="EMBL/GenBank/DDBJ databases">
        <title>Propionibacterium australiense Genome Sequencing and Assembly.</title>
        <authorList>
            <person name="Bernier A.-M."/>
            <person name="Bernard K."/>
        </authorList>
    </citation>
    <scope>NUCLEOTIDE SEQUENCE [LARGE SCALE GENOMIC DNA]</scope>
    <source>
        <strain evidence="10 13">NML98A078</strain>
    </source>
</reference>
<keyword evidence="6 8" id="KW-0472">Membrane</keyword>
<dbReference type="AlphaFoldDB" id="A0A383S4S8"/>
<evidence type="ECO:0000256" key="4">
    <source>
        <dbReference type="ARBA" id="ARBA00022692"/>
    </source>
</evidence>
<keyword evidence="4 8" id="KW-0812">Transmembrane</keyword>
<reference evidence="11" key="1">
    <citation type="submission" date="2018-08" db="EMBL/GenBank/DDBJ databases">
        <authorList>
            <person name="Ferrada E.E."/>
            <person name="Latorre B.A."/>
        </authorList>
    </citation>
    <scope>NUCLEOTIDE SEQUENCE [LARGE SCALE GENOMIC DNA]</scope>
    <source>
        <strain evidence="11">Propionibacterium_australiense1</strain>
    </source>
</reference>
<feature type="domain" description="Polysaccharide chain length determinant N-terminal" evidence="9">
    <location>
        <begin position="5"/>
        <end position="90"/>
    </location>
</feature>
<evidence type="ECO:0000256" key="7">
    <source>
        <dbReference type="SAM" id="MobiDB-lite"/>
    </source>
</evidence>
<evidence type="ECO:0000256" key="3">
    <source>
        <dbReference type="ARBA" id="ARBA00022475"/>
    </source>
</evidence>
<reference evidence="12" key="2">
    <citation type="submission" date="2018-08" db="EMBL/GenBank/DDBJ databases">
        <authorList>
            <person name="Hornung B."/>
        </authorList>
    </citation>
    <scope>NUCLEOTIDE SEQUENCE [LARGE SCALE GENOMIC DNA]</scope>
</reference>
<dbReference type="Pfam" id="PF02706">
    <property type="entry name" value="Wzz"/>
    <property type="match status" value="1"/>
</dbReference>
<dbReference type="PANTHER" id="PTHR32309:SF13">
    <property type="entry name" value="FERRIC ENTEROBACTIN TRANSPORT PROTEIN FEPE"/>
    <property type="match status" value="1"/>
</dbReference>
<dbReference type="GO" id="GO:0004713">
    <property type="term" value="F:protein tyrosine kinase activity"/>
    <property type="evidence" value="ECO:0007669"/>
    <property type="project" value="TreeGrafter"/>
</dbReference>
<name>A0A383S4S8_9ACTN</name>
<feature type="transmembrane region" description="Helical" evidence="8">
    <location>
        <begin position="12"/>
        <end position="34"/>
    </location>
</feature>
<protein>
    <submittedName>
        <fullName evidence="11">Chain length determinant protein</fullName>
    </submittedName>
</protein>
<evidence type="ECO:0000313" key="13">
    <source>
        <dbReference type="Proteomes" id="UP000279336"/>
    </source>
</evidence>
<dbReference type="OrthoDB" id="2365115at2"/>
<gene>
    <name evidence="10" type="ORF">D7U36_00520</name>
    <name evidence="11" type="ORF">PROPAUS_0774</name>
</gene>
<dbReference type="Proteomes" id="UP000279336">
    <property type="component" value="Unassembled WGS sequence"/>
</dbReference>
<evidence type="ECO:0000256" key="1">
    <source>
        <dbReference type="ARBA" id="ARBA00004651"/>
    </source>
</evidence>
<organism evidence="11 12">
    <name type="scientific">Propionibacterium australiense</name>
    <dbReference type="NCBI Taxonomy" id="119981"/>
    <lineage>
        <taxon>Bacteria</taxon>
        <taxon>Bacillati</taxon>
        <taxon>Actinomycetota</taxon>
        <taxon>Actinomycetes</taxon>
        <taxon>Propionibacteriales</taxon>
        <taxon>Propionibacteriaceae</taxon>
        <taxon>Propionibacterium</taxon>
    </lineage>
</organism>
<feature type="transmembrane region" description="Helical" evidence="8">
    <location>
        <begin position="177"/>
        <end position="198"/>
    </location>
</feature>
<dbReference type="RefSeq" id="WP_119161237.1">
    <property type="nucleotide sequence ID" value="NZ_LR134442.1"/>
</dbReference>
<dbReference type="GO" id="GO:0005886">
    <property type="term" value="C:plasma membrane"/>
    <property type="evidence" value="ECO:0007669"/>
    <property type="project" value="UniProtKB-SubCell"/>
</dbReference>
<evidence type="ECO:0000256" key="8">
    <source>
        <dbReference type="SAM" id="Phobius"/>
    </source>
</evidence>
<dbReference type="EMBL" id="RCIW01000001">
    <property type="protein sequence ID" value="RLP12953.1"/>
    <property type="molecule type" value="Genomic_DNA"/>
</dbReference>
<evidence type="ECO:0000313" key="12">
    <source>
        <dbReference type="Proteomes" id="UP000263928"/>
    </source>
</evidence>
<evidence type="ECO:0000313" key="11">
    <source>
        <dbReference type="EMBL" id="SYZ32863.1"/>
    </source>
</evidence>
<accession>A0A383S4S8</accession>
<evidence type="ECO:0000259" key="9">
    <source>
        <dbReference type="Pfam" id="PF02706"/>
    </source>
</evidence>
<dbReference type="InterPro" id="IPR050445">
    <property type="entry name" value="Bact_polysacc_biosynth/exp"/>
</dbReference>
<evidence type="ECO:0000313" key="10">
    <source>
        <dbReference type="EMBL" id="RLP12953.1"/>
    </source>
</evidence>
<evidence type="ECO:0000256" key="5">
    <source>
        <dbReference type="ARBA" id="ARBA00022989"/>
    </source>
</evidence>
<proteinExistence type="inferred from homology"/>
<keyword evidence="5 8" id="KW-1133">Transmembrane helix</keyword>
<dbReference type="EMBL" id="UNQJ01000003">
    <property type="protein sequence ID" value="SYZ32863.1"/>
    <property type="molecule type" value="Genomic_DNA"/>
</dbReference>